<name>A0A4C1UCN5_EUMVA</name>
<feature type="region of interest" description="Disordered" evidence="1">
    <location>
        <begin position="73"/>
        <end position="96"/>
    </location>
</feature>
<evidence type="ECO:0000313" key="3">
    <source>
        <dbReference type="Proteomes" id="UP000299102"/>
    </source>
</evidence>
<organism evidence="2 3">
    <name type="scientific">Eumeta variegata</name>
    <name type="common">Bagworm moth</name>
    <name type="synonym">Eumeta japonica</name>
    <dbReference type="NCBI Taxonomy" id="151549"/>
    <lineage>
        <taxon>Eukaryota</taxon>
        <taxon>Metazoa</taxon>
        <taxon>Ecdysozoa</taxon>
        <taxon>Arthropoda</taxon>
        <taxon>Hexapoda</taxon>
        <taxon>Insecta</taxon>
        <taxon>Pterygota</taxon>
        <taxon>Neoptera</taxon>
        <taxon>Endopterygota</taxon>
        <taxon>Lepidoptera</taxon>
        <taxon>Glossata</taxon>
        <taxon>Ditrysia</taxon>
        <taxon>Tineoidea</taxon>
        <taxon>Psychidae</taxon>
        <taxon>Oiketicinae</taxon>
        <taxon>Eumeta</taxon>
    </lineage>
</organism>
<gene>
    <name evidence="2" type="ORF">EVAR_13667_1</name>
</gene>
<protein>
    <submittedName>
        <fullName evidence="2">Uncharacterized protein</fullName>
    </submittedName>
</protein>
<dbReference type="EMBL" id="BGZK01000153">
    <property type="protein sequence ID" value="GBP23712.1"/>
    <property type="molecule type" value="Genomic_DNA"/>
</dbReference>
<keyword evidence="3" id="KW-1185">Reference proteome</keyword>
<feature type="compositionally biased region" description="Basic and acidic residues" evidence="1">
    <location>
        <begin position="82"/>
        <end position="96"/>
    </location>
</feature>
<dbReference type="AlphaFoldDB" id="A0A4C1UCN5"/>
<evidence type="ECO:0000256" key="1">
    <source>
        <dbReference type="SAM" id="MobiDB-lite"/>
    </source>
</evidence>
<accession>A0A4C1UCN5</accession>
<proteinExistence type="predicted"/>
<evidence type="ECO:0000313" key="2">
    <source>
        <dbReference type="EMBL" id="GBP23712.1"/>
    </source>
</evidence>
<dbReference type="Proteomes" id="UP000299102">
    <property type="component" value="Unassembled WGS sequence"/>
</dbReference>
<comment type="caution">
    <text evidence="2">The sequence shown here is derived from an EMBL/GenBank/DDBJ whole genome shotgun (WGS) entry which is preliminary data.</text>
</comment>
<reference evidence="2 3" key="1">
    <citation type="journal article" date="2019" name="Commun. Biol.">
        <title>The bagworm genome reveals a unique fibroin gene that provides high tensile strength.</title>
        <authorList>
            <person name="Kono N."/>
            <person name="Nakamura H."/>
            <person name="Ohtoshi R."/>
            <person name="Tomita M."/>
            <person name="Numata K."/>
            <person name="Arakawa K."/>
        </authorList>
    </citation>
    <scope>NUCLEOTIDE SEQUENCE [LARGE SCALE GENOMIC DNA]</scope>
</reference>
<sequence>MIPIPVISSCVNEQIIPKKSRLLSAVLTVKRSYSTSQCRRRGSVTSVARRWKWPLTSRKWVDRYFRGGFRRSAARAGAAGRADAHRDTMRQAPERS</sequence>